<comment type="caution">
    <text evidence="9">The sequence shown here is derived from an EMBL/GenBank/DDBJ whole genome shotgun (WGS) entry which is preliminary data.</text>
</comment>
<evidence type="ECO:0000256" key="1">
    <source>
        <dbReference type="ARBA" id="ARBA00004651"/>
    </source>
</evidence>
<feature type="transmembrane region" description="Helical" evidence="7">
    <location>
        <begin position="351"/>
        <end position="368"/>
    </location>
</feature>
<evidence type="ECO:0000256" key="4">
    <source>
        <dbReference type="ARBA" id="ARBA00022989"/>
    </source>
</evidence>
<dbReference type="GO" id="GO:0005886">
    <property type="term" value="C:plasma membrane"/>
    <property type="evidence" value="ECO:0007669"/>
    <property type="project" value="UniProtKB-SubCell"/>
</dbReference>
<dbReference type="PATRIC" id="fig|159743.3.peg.475"/>
<evidence type="ECO:0000256" key="5">
    <source>
        <dbReference type="ARBA" id="ARBA00023136"/>
    </source>
</evidence>
<dbReference type="RefSeq" id="WP_044644577.1">
    <property type="nucleotide sequence ID" value="NZ_JTHP01000002.1"/>
</dbReference>
<dbReference type="EMBL" id="JTHP01000002">
    <property type="protein sequence ID" value="KJD47347.1"/>
    <property type="molecule type" value="Genomic_DNA"/>
</dbReference>
<evidence type="ECO:0000313" key="9">
    <source>
        <dbReference type="EMBL" id="KJD47347.1"/>
    </source>
</evidence>
<organism evidence="9 10">
    <name type="scientific">Paenibacillus terrae</name>
    <dbReference type="NCBI Taxonomy" id="159743"/>
    <lineage>
        <taxon>Bacteria</taxon>
        <taxon>Bacillati</taxon>
        <taxon>Bacillota</taxon>
        <taxon>Bacilli</taxon>
        <taxon>Bacillales</taxon>
        <taxon>Paenibacillaceae</taxon>
        <taxon>Paenibacillus</taxon>
    </lineage>
</organism>
<dbReference type="Proteomes" id="UP000032534">
    <property type="component" value="Unassembled WGS sequence"/>
</dbReference>
<feature type="domain" description="ABC-2 type transporter transmembrane" evidence="8">
    <location>
        <begin position="18"/>
        <end position="363"/>
    </location>
</feature>
<comment type="subcellular location">
    <subcellularLocation>
        <location evidence="1">Cell membrane</location>
        <topology evidence="1">Multi-pass membrane protein</topology>
    </subcellularLocation>
</comment>
<feature type="transmembrane region" description="Helical" evidence="7">
    <location>
        <begin position="287"/>
        <end position="307"/>
    </location>
</feature>
<evidence type="ECO:0000259" key="8">
    <source>
        <dbReference type="Pfam" id="PF12698"/>
    </source>
</evidence>
<evidence type="ECO:0000256" key="3">
    <source>
        <dbReference type="ARBA" id="ARBA00022692"/>
    </source>
</evidence>
<evidence type="ECO:0000313" key="10">
    <source>
        <dbReference type="Proteomes" id="UP000032534"/>
    </source>
</evidence>
<keyword evidence="4 7" id="KW-1133">Transmembrane helix</keyword>
<dbReference type="InterPro" id="IPR051449">
    <property type="entry name" value="ABC-2_transporter_component"/>
</dbReference>
<dbReference type="Gene3D" id="3.40.1710.10">
    <property type="entry name" value="abc type-2 transporter like domain"/>
    <property type="match status" value="1"/>
</dbReference>
<sequence length="416" mass="45298">MKSLRDEWTYLVHSKYPIIAIIFPLIAVLGYSLLLPSSQINEASVVVVDQDNTAYSREFIQKIDASPNMNVAEVVSYTDNPEQYFYHEKYLAVISLPKGLEANHNRSLSSRVGLILDNTNVQSITLIRTAMQEISVSENMELSVPAIMKTGMNAEQAQGALNGIALEVRSLFNPTNDYQNTSVLAFTCMFSFMMLNINSLPLIARLRVSRRLAAELQNPFNILLRILPYTLFSTAGLIFSLGVLKMFGGSRFEANPVLFIIPVVLYVFGTVCLNILVAWGAAHPGVAIGRMVIVLMPAFVLSGAVLSRSLFPSLAIQIGDFFPFAWLYKFVRSMGLRGAPLQEMLPELGSLLLYVGVLSMLVIARALWEKQKLAKNATGDAPGMGAAHSAGPTSTPGGGISVQGGATVPIHEPIKG</sequence>
<keyword evidence="10" id="KW-1185">Reference proteome</keyword>
<evidence type="ECO:0000256" key="7">
    <source>
        <dbReference type="SAM" id="Phobius"/>
    </source>
</evidence>
<keyword evidence="2" id="KW-1003">Cell membrane</keyword>
<gene>
    <name evidence="9" type="ORF">QD47_02155</name>
</gene>
<dbReference type="GO" id="GO:0140359">
    <property type="term" value="F:ABC-type transporter activity"/>
    <property type="evidence" value="ECO:0007669"/>
    <property type="project" value="InterPro"/>
</dbReference>
<dbReference type="OrthoDB" id="10253at2"/>
<feature type="transmembrane region" description="Helical" evidence="7">
    <location>
        <begin position="183"/>
        <end position="206"/>
    </location>
</feature>
<dbReference type="InterPro" id="IPR013525">
    <property type="entry name" value="ABC2_TM"/>
</dbReference>
<reference evidence="9 10" key="1">
    <citation type="submission" date="2014-11" db="EMBL/GenBank/DDBJ databases">
        <title>Draft Genome Sequences of Paenibacillus polymyxa NRRL B-30509 and Paenibacillus terrae NRRL B-30644, Strains from a Poultry Environment that Produce Tridecaptin A and Paenicidins.</title>
        <authorList>
            <person name="van Belkum M.J."/>
            <person name="Lohans C.T."/>
            <person name="Vederas J.C."/>
        </authorList>
    </citation>
    <scope>NUCLEOTIDE SEQUENCE [LARGE SCALE GENOMIC DNA]</scope>
    <source>
        <strain evidence="9 10">NRRL B-30644</strain>
    </source>
</reference>
<name>A0A0D7XAY4_9BACL</name>
<dbReference type="AlphaFoldDB" id="A0A0D7XAY4"/>
<feature type="transmembrane region" description="Helical" evidence="7">
    <location>
        <begin position="16"/>
        <end position="34"/>
    </location>
</feature>
<dbReference type="Pfam" id="PF12698">
    <property type="entry name" value="ABC2_membrane_3"/>
    <property type="match status" value="1"/>
</dbReference>
<keyword evidence="3 7" id="KW-0812">Transmembrane</keyword>
<feature type="transmembrane region" description="Helical" evidence="7">
    <location>
        <begin position="256"/>
        <end position="281"/>
    </location>
</feature>
<keyword evidence="5 7" id="KW-0472">Membrane</keyword>
<dbReference type="PANTHER" id="PTHR30294">
    <property type="entry name" value="MEMBRANE COMPONENT OF ABC TRANSPORTER YHHJ-RELATED"/>
    <property type="match status" value="1"/>
</dbReference>
<proteinExistence type="predicted"/>
<feature type="region of interest" description="Disordered" evidence="6">
    <location>
        <begin position="384"/>
        <end position="416"/>
    </location>
</feature>
<dbReference type="PANTHER" id="PTHR30294:SF29">
    <property type="entry name" value="MULTIDRUG ABC TRANSPORTER PERMEASE YBHS-RELATED"/>
    <property type="match status" value="1"/>
</dbReference>
<accession>A0A0D7XAY4</accession>
<evidence type="ECO:0000256" key="2">
    <source>
        <dbReference type="ARBA" id="ARBA00022475"/>
    </source>
</evidence>
<feature type="transmembrane region" description="Helical" evidence="7">
    <location>
        <begin position="226"/>
        <end position="244"/>
    </location>
</feature>
<protein>
    <submittedName>
        <fullName evidence="9">Multidrug ABC transporter permease</fullName>
    </submittedName>
</protein>
<evidence type="ECO:0000256" key="6">
    <source>
        <dbReference type="SAM" id="MobiDB-lite"/>
    </source>
</evidence>